<dbReference type="PANTHER" id="PTHR31668">
    <property type="entry name" value="GLUCOSE TRANSPORT TRANSCRIPTION REGULATOR RGT1-RELATED-RELATED"/>
    <property type="match status" value="1"/>
</dbReference>
<gene>
    <name evidence="4" type="ORF">M409DRAFT_58503</name>
</gene>
<dbReference type="RefSeq" id="XP_033662934.1">
    <property type="nucleotide sequence ID" value="XM_033813929.1"/>
</dbReference>
<feature type="region of interest" description="Disordered" evidence="2">
    <location>
        <begin position="66"/>
        <end position="113"/>
    </location>
</feature>
<dbReference type="CDD" id="cd00067">
    <property type="entry name" value="GAL4"/>
    <property type="match status" value="1"/>
</dbReference>
<accession>A0A6A6C4V1</accession>
<keyword evidence="5" id="KW-1185">Reference proteome</keyword>
<dbReference type="Gene3D" id="4.10.240.10">
    <property type="entry name" value="Zn(2)-C6 fungal-type DNA-binding domain"/>
    <property type="match status" value="1"/>
</dbReference>
<dbReference type="PANTHER" id="PTHR31668:SF20">
    <property type="entry name" value="ZN(II)2CYS6 TRANSCRIPTION FACTOR (EUROFUNG)"/>
    <property type="match status" value="1"/>
</dbReference>
<sequence length="497" mass="55084">MSTASQANRQGTKRACDQCRRRKTRCIPSCGTACRKCSINRLQCTFSTPVAKRGPKAHRGKIISELRNLQSSEQSPTSSRQSPATSQTSSSADEDVDVDVSSQDDDEDDSQLLPATGLHYPIVALHPTPAHLTNEEVATVTEKQERDTEDGFLSFALGVYTMIARSRYNQDSKDDSAPDVGLGKTLLHELSRLRSSVTTVDRPTIASIVVSLLMFHCFSALDNGRSAWFYLRQATTFALALGLHEQQQQDDFLSSDTTRGHVLYCILFITERNDSLQRQNPLTLPMPSTRHTLALEYACRALGAYTSLARLIRLYTPFDEVFLQSRTGRETAASGAERLTQLQDEVQAMSLVRRSAQADACTVDFICSKYWLQILIWQIALSQGQLSTTARDVSLTFIFPVRIANELLGHLDTFPLEALQIHGPVLTEKLFDVACALLDVLMCVPLQHISPEGAPRSNLGRLMSIIATLPRGSERFNPLLHAKVSESPSFYVAWDDG</sequence>
<proteinExistence type="predicted"/>
<dbReference type="SUPFAM" id="SSF57701">
    <property type="entry name" value="Zn2/Cys6 DNA-binding domain"/>
    <property type="match status" value="1"/>
</dbReference>
<dbReference type="GeneID" id="54567201"/>
<dbReference type="CDD" id="cd12148">
    <property type="entry name" value="fungal_TF_MHR"/>
    <property type="match status" value="1"/>
</dbReference>
<evidence type="ECO:0000256" key="1">
    <source>
        <dbReference type="ARBA" id="ARBA00023242"/>
    </source>
</evidence>
<feature type="compositionally biased region" description="Acidic residues" evidence="2">
    <location>
        <begin position="92"/>
        <end position="110"/>
    </location>
</feature>
<dbReference type="PROSITE" id="PS50048">
    <property type="entry name" value="ZN2_CY6_FUNGAL_2"/>
    <property type="match status" value="1"/>
</dbReference>
<dbReference type="SMART" id="SM00066">
    <property type="entry name" value="GAL4"/>
    <property type="match status" value="1"/>
</dbReference>
<dbReference type="PROSITE" id="PS00463">
    <property type="entry name" value="ZN2_CY6_FUNGAL_1"/>
    <property type="match status" value="1"/>
</dbReference>
<evidence type="ECO:0000313" key="5">
    <source>
        <dbReference type="Proteomes" id="UP000799537"/>
    </source>
</evidence>
<keyword evidence="1" id="KW-0539">Nucleus</keyword>
<dbReference type="AlphaFoldDB" id="A0A6A6C4V1"/>
<dbReference type="GO" id="GO:0000981">
    <property type="term" value="F:DNA-binding transcription factor activity, RNA polymerase II-specific"/>
    <property type="evidence" value="ECO:0007669"/>
    <property type="project" value="InterPro"/>
</dbReference>
<dbReference type="Proteomes" id="UP000799537">
    <property type="component" value="Unassembled WGS sequence"/>
</dbReference>
<dbReference type="InterPro" id="IPR050797">
    <property type="entry name" value="Carb_Metab_Trans_Reg"/>
</dbReference>
<feature type="compositionally biased region" description="Low complexity" evidence="2">
    <location>
        <begin position="70"/>
        <end position="91"/>
    </location>
</feature>
<evidence type="ECO:0000256" key="2">
    <source>
        <dbReference type="SAM" id="MobiDB-lite"/>
    </source>
</evidence>
<protein>
    <recommendedName>
        <fullName evidence="3">Zn(2)-C6 fungal-type domain-containing protein</fullName>
    </recommendedName>
</protein>
<dbReference type="InterPro" id="IPR001138">
    <property type="entry name" value="Zn2Cys6_DnaBD"/>
</dbReference>
<dbReference type="GO" id="GO:0008270">
    <property type="term" value="F:zinc ion binding"/>
    <property type="evidence" value="ECO:0007669"/>
    <property type="project" value="InterPro"/>
</dbReference>
<name>A0A6A6C4V1_ZASCE</name>
<feature type="domain" description="Zn(2)-C6 fungal-type" evidence="3">
    <location>
        <begin position="15"/>
        <end position="46"/>
    </location>
</feature>
<dbReference type="OrthoDB" id="4132249at2759"/>
<reference evidence="4" key="1">
    <citation type="journal article" date="2020" name="Stud. Mycol.">
        <title>101 Dothideomycetes genomes: a test case for predicting lifestyles and emergence of pathogens.</title>
        <authorList>
            <person name="Haridas S."/>
            <person name="Albert R."/>
            <person name="Binder M."/>
            <person name="Bloem J."/>
            <person name="Labutti K."/>
            <person name="Salamov A."/>
            <person name="Andreopoulos B."/>
            <person name="Baker S."/>
            <person name="Barry K."/>
            <person name="Bills G."/>
            <person name="Bluhm B."/>
            <person name="Cannon C."/>
            <person name="Castanera R."/>
            <person name="Culley D."/>
            <person name="Daum C."/>
            <person name="Ezra D."/>
            <person name="Gonzalez J."/>
            <person name="Henrissat B."/>
            <person name="Kuo A."/>
            <person name="Liang C."/>
            <person name="Lipzen A."/>
            <person name="Lutzoni F."/>
            <person name="Magnuson J."/>
            <person name="Mondo S."/>
            <person name="Nolan M."/>
            <person name="Ohm R."/>
            <person name="Pangilinan J."/>
            <person name="Park H.-J."/>
            <person name="Ramirez L."/>
            <person name="Alfaro M."/>
            <person name="Sun H."/>
            <person name="Tritt A."/>
            <person name="Yoshinaga Y."/>
            <person name="Zwiers L.-H."/>
            <person name="Turgeon B."/>
            <person name="Goodwin S."/>
            <person name="Spatafora J."/>
            <person name="Crous P."/>
            <person name="Grigoriev I."/>
        </authorList>
    </citation>
    <scope>NUCLEOTIDE SEQUENCE</scope>
    <source>
        <strain evidence="4">ATCC 36951</strain>
    </source>
</reference>
<organism evidence="4 5">
    <name type="scientific">Zasmidium cellare ATCC 36951</name>
    <dbReference type="NCBI Taxonomy" id="1080233"/>
    <lineage>
        <taxon>Eukaryota</taxon>
        <taxon>Fungi</taxon>
        <taxon>Dikarya</taxon>
        <taxon>Ascomycota</taxon>
        <taxon>Pezizomycotina</taxon>
        <taxon>Dothideomycetes</taxon>
        <taxon>Dothideomycetidae</taxon>
        <taxon>Mycosphaerellales</taxon>
        <taxon>Mycosphaerellaceae</taxon>
        <taxon>Zasmidium</taxon>
    </lineage>
</organism>
<dbReference type="EMBL" id="ML993615">
    <property type="protein sequence ID" value="KAF2162045.1"/>
    <property type="molecule type" value="Genomic_DNA"/>
</dbReference>
<dbReference type="InterPro" id="IPR036864">
    <property type="entry name" value="Zn2-C6_fun-type_DNA-bd_sf"/>
</dbReference>
<evidence type="ECO:0000259" key="3">
    <source>
        <dbReference type="PROSITE" id="PS50048"/>
    </source>
</evidence>
<evidence type="ECO:0000313" key="4">
    <source>
        <dbReference type="EMBL" id="KAF2162045.1"/>
    </source>
</evidence>